<dbReference type="InterPro" id="IPR012349">
    <property type="entry name" value="Split_barrel_FMN-bd"/>
</dbReference>
<protein>
    <submittedName>
        <fullName evidence="1">FMN-binding negative transcriptional regulator</fullName>
    </submittedName>
</protein>
<reference evidence="1" key="1">
    <citation type="submission" date="2022-10" db="EMBL/GenBank/DDBJ databases">
        <title>Chitinophaga sp. nov., isolated from soil.</title>
        <authorList>
            <person name="Jeon C.O."/>
        </authorList>
    </citation>
    <scope>NUCLEOTIDE SEQUENCE</scope>
    <source>
        <strain evidence="1">R8</strain>
    </source>
</reference>
<organism evidence="1 2">
    <name type="scientific">Chitinophaga horti</name>
    <dbReference type="NCBI Taxonomy" id="2920382"/>
    <lineage>
        <taxon>Bacteria</taxon>
        <taxon>Pseudomonadati</taxon>
        <taxon>Bacteroidota</taxon>
        <taxon>Chitinophagia</taxon>
        <taxon>Chitinophagales</taxon>
        <taxon>Chitinophagaceae</taxon>
        <taxon>Chitinophaga</taxon>
    </lineage>
</organism>
<evidence type="ECO:0000313" key="2">
    <source>
        <dbReference type="Proteomes" id="UP001162741"/>
    </source>
</evidence>
<accession>A0ABY6J3C1</accession>
<dbReference type="PIRSF" id="PIRSF010372">
    <property type="entry name" value="PaiB"/>
    <property type="match status" value="1"/>
</dbReference>
<dbReference type="SUPFAM" id="SSF50475">
    <property type="entry name" value="FMN-binding split barrel"/>
    <property type="match status" value="1"/>
</dbReference>
<keyword evidence="2" id="KW-1185">Reference proteome</keyword>
<sequence>MYTPKKYQETDWQLISGFVRENSFGMLVSVLDGRPAGTHLPLELQEKMPGEWVLEGHLSAANPQRHTFASGQPFLAVFTAAHSYISSSWYEKEKIPTWNYMAVHIYGQLRIQTESELRASLERLMDTYEAASRCPVHISDVDPIELQKNIKGIVGFELKVEEVQSTFKLSQNRHDADYFSVVTHLKAKGDEHSRRIAEEMENRRPQ</sequence>
<proteinExistence type="predicted"/>
<name>A0ABY6J3C1_9BACT</name>
<dbReference type="EMBL" id="CP107006">
    <property type="protein sequence ID" value="UYQ94000.1"/>
    <property type="molecule type" value="Genomic_DNA"/>
</dbReference>
<dbReference type="Gene3D" id="2.30.110.10">
    <property type="entry name" value="Electron Transport, Fmn-binding Protein, Chain A"/>
    <property type="match status" value="1"/>
</dbReference>
<evidence type="ECO:0000313" key="1">
    <source>
        <dbReference type="EMBL" id="UYQ94000.1"/>
    </source>
</evidence>
<dbReference type="PANTHER" id="PTHR35802:SF1">
    <property type="entry name" value="PROTEASE SYNTHASE AND SPORULATION PROTEIN PAI 2"/>
    <property type="match status" value="1"/>
</dbReference>
<gene>
    <name evidence="1" type="ORF">MKQ68_02695</name>
</gene>
<dbReference type="Proteomes" id="UP001162741">
    <property type="component" value="Chromosome"/>
</dbReference>
<dbReference type="PANTHER" id="PTHR35802">
    <property type="entry name" value="PROTEASE SYNTHASE AND SPORULATION PROTEIN PAI 2"/>
    <property type="match status" value="1"/>
</dbReference>
<dbReference type="RefSeq" id="WP_264281968.1">
    <property type="nucleotide sequence ID" value="NZ_CP107006.1"/>
</dbReference>
<dbReference type="Pfam" id="PF04299">
    <property type="entry name" value="FMN_bind_2"/>
    <property type="match status" value="1"/>
</dbReference>
<dbReference type="InterPro" id="IPR007396">
    <property type="entry name" value="TR_PAI2-type"/>
</dbReference>